<name>A0A1S2NCG6_9BURK</name>
<dbReference type="InterPro" id="IPR024197">
    <property type="entry name" value="TPP-like"/>
</dbReference>
<dbReference type="RefSeq" id="WP_071360726.1">
    <property type="nucleotide sequence ID" value="NZ_JRYB01000001.1"/>
</dbReference>
<accession>A0A1S2NCG6</accession>
<sequence>MKKFLFADLDDTLFQTFGKCGAHRDTPGALEPAAYYKDGSICSYTTPSQRSFLALLQDGMTMIPTTARDLDGLRRVSLPFDSYAVINYGGVVLEPGGALDQPWLDGMRTAMHAALPGLQELAAHIDDHGKRSGYGGRARMIEDFGTPFFLVVKDPDKQAERLAPLEEDVVRPWIADGDRDYFIHRNGNNLAILPKALDKANAVAHITQRLKREFGEIVTFGMGDSRSDARFMAACDYAIIPRGTQLAGITVGAL</sequence>
<reference evidence="1 2" key="1">
    <citation type="submission" date="2014-10" db="EMBL/GenBank/DDBJ databases">
        <authorList>
            <person name="Seo M.-J."/>
            <person name="Seok Y.J."/>
            <person name="Cha I.-T."/>
        </authorList>
    </citation>
    <scope>NUCLEOTIDE SEQUENCE [LARGE SCALE GENOMIC DNA]</scope>
    <source>
        <strain evidence="1 2">NEU</strain>
    </source>
</reference>
<dbReference type="InterPro" id="IPR023214">
    <property type="entry name" value="HAD_sf"/>
</dbReference>
<evidence type="ECO:0000313" key="1">
    <source>
        <dbReference type="EMBL" id="OIJ42082.1"/>
    </source>
</evidence>
<dbReference type="PIRSF" id="PIRSF030802">
    <property type="entry name" value="UCP030802"/>
    <property type="match status" value="1"/>
</dbReference>
<gene>
    <name evidence="1" type="ORF">LO55_1101</name>
</gene>
<keyword evidence="1" id="KW-0378">Hydrolase</keyword>
<dbReference type="Proteomes" id="UP000180246">
    <property type="component" value="Unassembled WGS sequence"/>
</dbReference>
<evidence type="ECO:0000313" key="2">
    <source>
        <dbReference type="Proteomes" id="UP000180246"/>
    </source>
</evidence>
<dbReference type="SUPFAM" id="SSF56784">
    <property type="entry name" value="HAD-like"/>
    <property type="match status" value="1"/>
</dbReference>
<dbReference type="EMBL" id="JRYB01000001">
    <property type="protein sequence ID" value="OIJ42082.1"/>
    <property type="molecule type" value="Genomic_DNA"/>
</dbReference>
<dbReference type="Gene3D" id="3.40.50.1000">
    <property type="entry name" value="HAD superfamily/HAD-like"/>
    <property type="match status" value="1"/>
</dbReference>
<comment type="caution">
    <text evidence="1">The sequence shown here is derived from an EMBL/GenBank/DDBJ whole genome shotgun (WGS) entry which is preliminary data.</text>
</comment>
<proteinExistence type="predicted"/>
<protein>
    <submittedName>
        <fullName evidence="1">Haloacid dehalogenase-like hydrolase family protein</fullName>
    </submittedName>
</protein>
<dbReference type="AlphaFoldDB" id="A0A1S2NCG6"/>
<organism evidence="1 2">
    <name type="scientific">Massilia timonae</name>
    <dbReference type="NCBI Taxonomy" id="47229"/>
    <lineage>
        <taxon>Bacteria</taxon>
        <taxon>Pseudomonadati</taxon>
        <taxon>Pseudomonadota</taxon>
        <taxon>Betaproteobacteria</taxon>
        <taxon>Burkholderiales</taxon>
        <taxon>Oxalobacteraceae</taxon>
        <taxon>Telluria group</taxon>
        <taxon>Massilia</taxon>
    </lineage>
</organism>
<dbReference type="InterPro" id="IPR036412">
    <property type="entry name" value="HAD-like_sf"/>
</dbReference>
<dbReference type="GO" id="GO:0016787">
    <property type="term" value="F:hydrolase activity"/>
    <property type="evidence" value="ECO:0007669"/>
    <property type="project" value="UniProtKB-KW"/>
</dbReference>